<feature type="non-terminal residue" evidence="1">
    <location>
        <position position="1"/>
    </location>
</feature>
<dbReference type="AlphaFoldDB" id="S8CVL6"/>
<dbReference type="PANTHER" id="PTHR26312:SF176">
    <property type="entry name" value="TETRATRICOPEPTIDE-LIKE HELICAL DOMAIN-CONTAINING PROTEIN-RELATED"/>
    <property type="match status" value="1"/>
</dbReference>
<keyword evidence="2" id="KW-1185">Reference proteome</keyword>
<organism evidence="1 2">
    <name type="scientific">Genlisea aurea</name>
    <dbReference type="NCBI Taxonomy" id="192259"/>
    <lineage>
        <taxon>Eukaryota</taxon>
        <taxon>Viridiplantae</taxon>
        <taxon>Streptophyta</taxon>
        <taxon>Embryophyta</taxon>
        <taxon>Tracheophyta</taxon>
        <taxon>Spermatophyta</taxon>
        <taxon>Magnoliopsida</taxon>
        <taxon>eudicotyledons</taxon>
        <taxon>Gunneridae</taxon>
        <taxon>Pentapetalae</taxon>
        <taxon>asterids</taxon>
        <taxon>lamiids</taxon>
        <taxon>Lamiales</taxon>
        <taxon>Lentibulariaceae</taxon>
        <taxon>Genlisea</taxon>
    </lineage>
</organism>
<dbReference type="InterPro" id="IPR011990">
    <property type="entry name" value="TPR-like_helical_dom_sf"/>
</dbReference>
<dbReference type="EMBL" id="AUSU01002328">
    <property type="protein sequence ID" value="EPS69001.1"/>
    <property type="molecule type" value="Genomic_DNA"/>
</dbReference>
<gene>
    <name evidence="1" type="ORF">M569_05764</name>
</gene>
<name>S8CVL6_9LAMI</name>
<dbReference type="SUPFAM" id="SSF48452">
    <property type="entry name" value="TPR-like"/>
    <property type="match status" value="1"/>
</dbReference>
<evidence type="ECO:0000313" key="1">
    <source>
        <dbReference type="EMBL" id="EPS69001.1"/>
    </source>
</evidence>
<feature type="non-terminal residue" evidence="1">
    <location>
        <position position="322"/>
    </location>
</feature>
<evidence type="ECO:0000313" key="2">
    <source>
        <dbReference type="Proteomes" id="UP000015453"/>
    </source>
</evidence>
<sequence length="322" mass="36614">AEIEQKAKSFGIPMSLRMIKKKLQCEEGLSECKDLAYCPVRTAFASMVFIIVELQNRALHMREALCLEDLEIIRSKVQKEMHSCFAWLFQHVFSRTPGLMLHVMVLLANFCAYSAASPSNIDVAVCGDPSVLSEEETGVSISETIQTGDFVQSPGGEEGSSVEEMKLWNSIVEEAMKMKSMCVDEEDIMAYFVSPITVNLEPDPYDDYLRTDLQYQMNLAREPENPLLLCNYAQFLHLVAHDYDRAEECYKKAVQMVPPDAESLAKYANFLWTIRRDFWAAEEKFLQALALNPENTYYASRYANFLWSTGGEETCFPLNNSS</sequence>
<reference evidence="1 2" key="1">
    <citation type="journal article" date="2013" name="BMC Genomics">
        <title>The miniature genome of a carnivorous plant Genlisea aurea contains a low number of genes and short non-coding sequences.</title>
        <authorList>
            <person name="Leushkin E.V."/>
            <person name="Sutormin R.A."/>
            <person name="Nabieva E.R."/>
            <person name="Penin A.A."/>
            <person name="Kondrashov A.S."/>
            <person name="Logacheva M.D."/>
        </authorList>
    </citation>
    <scope>NUCLEOTIDE SEQUENCE [LARGE SCALE GENOMIC DNA]</scope>
</reference>
<dbReference type="Proteomes" id="UP000015453">
    <property type="component" value="Unassembled WGS sequence"/>
</dbReference>
<dbReference type="Gene3D" id="1.25.40.10">
    <property type="entry name" value="Tetratricopeptide repeat domain"/>
    <property type="match status" value="1"/>
</dbReference>
<accession>S8CVL6</accession>
<dbReference type="OrthoDB" id="1924189at2759"/>
<protein>
    <submittedName>
        <fullName evidence="1">Uncharacterized protein</fullName>
    </submittedName>
</protein>
<proteinExistence type="predicted"/>
<dbReference type="PANTHER" id="PTHR26312">
    <property type="entry name" value="TETRATRICOPEPTIDE REPEAT PROTEIN 5"/>
    <property type="match status" value="1"/>
</dbReference>
<comment type="caution">
    <text evidence="1">The sequence shown here is derived from an EMBL/GenBank/DDBJ whole genome shotgun (WGS) entry which is preliminary data.</text>
</comment>